<evidence type="ECO:0000256" key="3">
    <source>
        <dbReference type="PROSITE-ProRule" id="PRU00104"/>
    </source>
</evidence>
<dbReference type="EMBL" id="SOYY01000009">
    <property type="protein sequence ID" value="KAA0716598.1"/>
    <property type="molecule type" value="Genomic_DNA"/>
</dbReference>
<sequence length="193" mass="21730">MMKTAALLGLQWYMREISSKFMKICEPSDLEEDVIKGVVIGILVVVENVMEPLPALYKDVALTAECPLCKKTFDSDVIEIHAANCGLRTAEYDDNFSDPINTLQSSGEILNWIASKVDQTNTFSICISRNDIYNKGMQQWKRQKKSTPKDSLKVTFFGEAGVDSGALSKEFLTGYRRMQFMPRPDGRAENGKR</sequence>
<keyword evidence="1" id="KW-0808">Transferase</keyword>
<name>A0A5A9P3Q9_9TELE</name>
<dbReference type="GO" id="GO:0004842">
    <property type="term" value="F:ubiquitin-protein transferase activity"/>
    <property type="evidence" value="ECO:0007669"/>
    <property type="project" value="InterPro"/>
</dbReference>
<proteinExistence type="predicted"/>
<comment type="caution">
    <text evidence="3">Lacks conserved residue(s) required for the propagation of feature annotation.</text>
</comment>
<evidence type="ECO:0000256" key="1">
    <source>
        <dbReference type="ARBA" id="ARBA00022679"/>
    </source>
</evidence>
<dbReference type="AlphaFoldDB" id="A0A5A9P3Q9"/>
<dbReference type="InterPro" id="IPR035983">
    <property type="entry name" value="Hect_E3_ubiquitin_ligase"/>
</dbReference>
<protein>
    <recommendedName>
        <fullName evidence="4">HECT domain-containing protein</fullName>
    </recommendedName>
</protein>
<feature type="domain" description="HECT" evidence="4">
    <location>
        <begin position="144"/>
        <end position="182"/>
    </location>
</feature>
<evidence type="ECO:0000313" key="5">
    <source>
        <dbReference type="EMBL" id="KAA0716598.1"/>
    </source>
</evidence>
<keyword evidence="6" id="KW-1185">Reference proteome</keyword>
<dbReference type="InterPro" id="IPR000569">
    <property type="entry name" value="HECT_dom"/>
</dbReference>
<evidence type="ECO:0000259" key="4">
    <source>
        <dbReference type="PROSITE" id="PS50237"/>
    </source>
</evidence>
<comment type="caution">
    <text evidence="5">The sequence shown here is derived from an EMBL/GenBank/DDBJ whole genome shotgun (WGS) entry which is preliminary data.</text>
</comment>
<accession>A0A5A9P3Q9</accession>
<dbReference type="PROSITE" id="PS50237">
    <property type="entry name" value="HECT"/>
    <property type="match status" value="1"/>
</dbReference>
<evidence type="ECO:0000313" key="6">
    <source>
        <dbReference type="Proteomes" id="UP000324632"/>
    </source>
</evidence>
<reference evidence="5 6" key="1">
    <citation type="journal article" date="2019" name="Mol. Ecol. Resour.">
        <title>Chromosome-level genome assembly of Triplophysa tibetana, a fish adapted to the harsh high-altitude environment of the Tibetan Plateau.</title>
        <authorList>
            <person name="Yang X."/>
            <person name="Liu H."/>
            <person name="Ma Z."/>
            <person name="Zou Y."/>
            <person name="Zou M."/>
            <person name="Mao Y."/>
            <person name="Li X."/>
            <person name="Wang H."/>
            <person name="Chen T."/>
            <person name="Wang W."/>
            <person name="Yang R."/>
        </authorList>
    </citation>
    <scope>NUCLEOTIDE SEQUENCE [LARGE SCALE GENOMIC DNA]</scope>
    <source>
        <strain evidence="5">TTIB1903HZAU</strain>
        <tissue evidence="5">Muscle</tissue>
    </source>
</reference>
<dbReference type="Gene3D" id="3.90.1750.10">
    <property type="entry name" value="Hect, E3 ligase catalytic domains"/>
    <property type="match status" value="1"/>
</dbReference>
<dbReference type="Proteomes" id="UP000324632">
    <property type="component" value="Chromosome 9"/>
</dbReference>
<organism evidence="5 6">
    <name type="scientific">Triplophysa tibetana</name>
    <dbReference type="NCBI Taxonomy" id="1572043"/>
    <lineage>
        <taxon>Eukaryota</taxon>
        <taxon>Metazoa</taxon>
        <taxon>Chordata</taxon>
        <taxon>Craniata</taxon>
        <taxon>Vertebrata</taxon>
        <taxon>Euteleostomi</taxon>
        <taxon>Actinopterygii</taxon>
        <taxon>Neopterygii</taxon>
        <taxon>Teleostei</taxon>
        <taxon>Ostariophysi</taxon>
        <taxon>Cypriniformes</taxon>
        <taxon>Nemacheilidae</taxon>
        <taxon>Triplophysa</taxon>
    </lineage>
</organism>
<dbReference type="SUPFAM" id="SSF56204">
    <property type="entry name" value="Hect, E3 ligase catalytic domain"/>
    <property type="match status" value="1"/>
</dbReference>
<evidence type="ECO:0000256" key="2">
    <source>
        <dbReference type="ARBA" id="ARBA00022786"/>
    </source>
</evidence>
<gene>
    <name evidence="5" type="ORF">E1301_Tti019190</name>
</gene>
<keyword evidence="2 3" id="KW-0833">Ubl conjugation pathway</keyword>